<feature type="region of interest" description="Disordered" evidence="5">
    <location>
        <begin position="384"/>
        <end position="415"/>
    </location>
</feature>
<evidence type="ECO:0000313" key="7">
    <source>
        <dbReference type="EMBL" id="CAE4649982.1"/>
    </source>
</evidence>
<accession>A0A7S4SMG4</accession>
<keyword evidence="2 4" id="KW-0863">Zinc-finger</keyword>
<proteinExistence type="predicted"/>
<protein>
    <recommendedName>
        <fullName evidence="6">MYND-type domain-containing protein</fullName>
    </recommendedName>
</protein>
<dbReference type="EMBL" id="HBNR01073770">
    <property type="protein sequence ID" value="CAE4649982.1"/>
    <property type="molecule type" value="Transcribed_RNA"/>
</dbReference>
<evidence type="ECO:0000256" key="5">
    <source>
        <dbReference type="SAM" id="MobiDB-lite"/>
    </source>
</evidence>
<dbReference type="AlphaFoldDB" id="A0A7S4SMG4"/>
<evidence type="ECO:0000256" key="4">
    <source>
        <dbReference type="PROSITE-ProRule" id="PRU00134"/>
    </source>
</evidence>
<evidence type="ECO:0000259" key="6">
    <source>
        <dbReference type="PROSITE" id="PS50865"/>
    </source>
</evidence>
<feature type="region of interest" description="Disordered" evidence="5">
    <location>
        <begin position="135"/>
        <end position="217"/>
    </location>
</feature>
<evidence type="ECO:0000256" key="1">
    <source>
        <dbReference type="ARBA" id="ARBA00022723"/>
    </source>
</evidence>
<keyword evidence="3" id="KW-0862">Zinc</keyword>
<evidence type="ECO:0000256" key="2">
    <source>
        <dbReference type="ARBA" id="ARBA00022771"/>
    </source>
</evidence>
<keyword evidence="1" id="KW-0479">Metal-binding</keyword>
<evidence type="ECO:0000256" key="3">
    <source>
        <dbReference type="ARBA" id="ARBA00022833"/>
    </source>
</evidence>
<reference evidence="7" key="1">
    <citation type="submission" date="2021-01" db="EMBL/GenBank/DDBJ databases">
        <authorList>
            <person name="Corre E."/>
            <person name="Pelletier E."/>
            <person name="Niang G."/>
            <person name="Scheremetjew M."/>
            <person name="Finn R."/>
            <person name="Kale V."/>
            <person name="Holt S."/>
            <person name="Cochrane G."/>
            <person name="Meng A."/>
            <person name="Brown T."/>
            <person name="Cohen L."/>
        </authorList>
    </citation>
    <scope>NUCLEOTIDE SEQUENCE</scope>
    <source>
        <strain evidence="7">CCMP3105</strain>
    </source>
</reference>
<dbReference type="PROSITE" id="PS01360">
    <property type="entry name" value="ZF_MYND_1"/>
    <property type="match status" value="1"/>
</dbReference>
<dbReference type="PROSITE" id="PS50865">
    <property type="entry name" value="ZF_MYND_2"/>
    <property type="match status" value="1"/>
</dbReference>
<dbReference type="Gene3D" id="6.10.140.2220">
    <property type="match status" value="1"/>
</dbReference>
<feature type="domain" description="MYND-type" evidence="6">
    <location>
        <begin position="7"/>
        <end position="44"/>
    </location>
</feature>
<feature type="region of interest" description="Disordered" evidence="5">
    <location>
        <begin position="100"/>
        <end position="121"/>
    </location>
</feature>
<sequence length="468" mass="52909">MDSRQLCIHCGSPGSCKRCSLCREVVYCSPGCQRAHWREHKKVCSKKFTPPASAPPAQPESPCVRCGKEGKQLLGGQWFCSHECCGSNLDSLTEQIRRLAQGPSRRPMPTSTPPQPPAGEDRRILDWIKGKVNVPPEVSEIPSPSMPAPKLSGSKLEEKDPFAETRPQPEPRGGEQRTMDRVKALLESFNPAPASRPKAEPEVSHDSVPTMEQAPRDDPIFLDKLKGLVSAGEKAPSEDPKFLEKVKGMVSAGEKAASRLEAEGLRDDANFLEKVKGLVSAGDQGVSAKDRELQDSVKEQKLIAKENQRVANFINGVCSQTPDQAYMETIKDPEMDNALRQRRKEEEEGELKIHWDKVKEPKSEKRCRQVKEMEAKSEELKLKWNKAKESKSGPKEKKVKEMEVKRQDPKLEETRRQLREMEEKREELRRVTLALEQAKEKQAQVNHYVRGWIQREAEKQPNLNDEMD</sequence>
<dbReference type="Pfam" id="PF01753">
    <property type="entry name" value="zf-MYND"/>
    <property type="match status" value="1"/>
</dbReference>
<name>A0A7S4SMG4_9DINO</name>
<dbReference type="SUPFAM" id="SSF144232">
    <property type="entry name" value="HIT/MYND zinc finger-like"/>
    <property type="match status" value="1"/>
</dbReference>
<organism evidence="7">
    <name type="scientific">Alexandrium monilatum</name>
    <dbReference type="NCBI Taxonomy" id="311494"/>
    <lineage>
        <taxon>Eukaryota</taxon>
        <taxon>Sar</taxon>
        <taxon>Alveolata</taxon>
        <taxon>Dinophyceae</taxon>
        <taxon>Gonyaulacales</taxon>
        <taxon>Pyrocystaceae</taxon>
        <taxon>Alexandrium</taxon>
    </lineage>
</organism>
<gene>
    <name evidence="7" type="ORF">AMON00008_LOCUS52351</name>
</gene>
<dbReference type="GO" id="GO:0008270">
    <property type="term" value="F:zinc ion binding"/>
    <property type="evidence" value="ECO:0007669"/>
    <property type="project" value="UniProtKB-KW"/>
</dbReference>
<dbReference type="InterPro" id="IPR002893">
    <property type="entry name" value="Znf_MYND"/>
</dbReference>
<feature type="compositionally biased region" description="Basic and acidic residues" evidence="5">
    <location>
        <begin position="155"/>
        <end position="184"/>
    </location>
</feature>